<reference evidence="2 3" key="1">
    <citation type="submission" date="2022-05" db="EMBL/GenBank/DDBJ databases">
        <title>Complete sequence of strain NY11312.</title>
        <authorList>
            <person name="Zhou D."/>
        </authorList>
    </citation>
    <scope>NUCLEOTIDE SEQUENCE [LARGE SCALE GENOMIC DNA]</scope>
    <source>
        <strain evidence="2 3">NY11312</strain>
    </source>
</reference>
<dbReference type="Proteomes" id="UP001211866">
    <property type="component" value="Chromosome"/>
</dbReference>
<accession>A0ABY7N9V6</accession>
<protein>
    <submittedName>
        <fullName evidence="2">Uncharacterized protein</fullName>
    </submittedName>
</protein>
<evidence type="ECO:0000313" key="3">
    <source>
        <dbReference type="Proteomes" id="UP001211866"/>
    </source>
</evidence>
<dbReference type="EMBL" id="CP096916">
    <property type="protein sequence ID" value="WBM39994.1"/>
    <property type="molecule type" value="Genomic_DNA"/>
</dbReference>
<evidence type="ECO:0000256" key="1">
    <source>
        <dbReference type="SAM" id="Phobius"/>
    </source>
</evidence>
<dbReference type="RefSeq" id="WP_270119890.1">
    <property type="nucleotide sequence ID" value="NZ_CP096916.1"/>
</dbReference>
<organism evidence="2 3">
    <name type="scientific">Alcaligenes faecalis</name>
    <dbReference type="NCBI Taxonomy" id="511"/>
    <lineage>
        <taxon>Bacteria</taxon>
        <taxon>Pseudomonadati</taxon>
        <taxon>Pseudomonadota</taxon>
        <taxon>Betaproteobacteria</taxon>
        <taxon>Burkholderiales</taxon>
        <taxon>Alcaligenaceae</taxon>
        <taxon>Alcaligenes</taxon>
    </lineage>
</organism>
<evidence type="ECO:0000313" key="2">
    <source>
        <dbReference type="EMBL" id="WBM39994.1"/>
    </source>
</evidence>
<keyword evidence="1" id="KW-0472">Membrane</keyword>
<name>A0ABY7N9V6_ALCFA</name>
<keyword evidence="3" id="KW-1185">Reference proteome</keyword>
<sequence>MYHNYINEINSLLAIRLKGFHLQQAQSIALSSLKELGGGPRRVEQRLRSTLNWCRNKQNDDLALCSTVEQVSKAHERSHRALRQSAYSHHMRHARTVQAVCSELSLDQHALVNRALRLAERARDFYNDNTSACLSRRGYEVDVLHRETCRRKRKHAALCDEIRSLDALRSAGWIIRVYTITLPPGFHPNNQRYFGLAGSPTIDESAKVLRAIFADAMPNRNSTLTTSGVRRIERHKSNVPHLNAIIAFRTQRDVERFDDRLQRAYMRHTTPGRSMTVTGAFGIDCLSNDLSEVQIYADKITDSEHLYRCVSYQLKNLSDSTPELLSGRVYERLGALRANKKDDDTTDAVIDIDAAADAEDKRIKIYRERQPTFLGLVVVFVSISAFISGRYLQPPIRAPPSA</sequence>
<proteinExistence type="predicted"/>
<keyword evidence="1" id="KW-1133">Transmembrane helix</keyword>
<feature type="transmembrane region" description="Helical" evidence="1">
    <location>
        <begin position="372"/>
        <end position="392"/>
    </location>
</feature>
<gene>
    <name evidence="2" type="ORF">M2J83_09340</name>
</gene>
<keyword evidence="1" id="KW-0812">Transmembrane</keyword>